<sequence length="152" mass="17404">MQIGCRCREGDVDLPPFEETSPTLKRLFDNADFLQQICAYGMTFACRRERDGVYTFRIQGTICHSVGSLLPQFERAPAFAQLYFFDLDMERQTNSSASIMNGLDVGIIRSVQEELFQLNAFAQTYKSVGLASLHQNEVQLRIYEDISTDLRR</sequence>
<evidence type="ECO:0000313" key="1">
    <source>
        <dbReference type="EMBL" id="DAZ98770.1"/>
    </source>
</evidence>
<evidence type="ECO:0008006" key="3">
    <source>
        <dbReference type="Google" id="ProtNLM"/>
    </source>
</evidence>
<dbReference type="PANTHER" id="PTHR45786:SF74">
    <property type="entry name" value="ATP-DEPENDENT DNA HELICASE"/>
    <property type="match status" value="1"/>
</dbReference>
<gene>
    <name evidence="1" type="ORF">N0F65_003986</name>
</gene>
<dbReference type="AlphaFoldDB" id="A0AAV2YXN2"/>
<dbReference type="Proteomes" id="UP001146120">
    <property type="component" value="Unassembled WGS sequence"/>
</dbReference>
<dbReference type="PANTHER" id="PTHR45786">
    <property type="entry name" value="DNA BINDING PROTEIN-LIKE"/>
    <property type="match status" value="1"/>
</dbReference>
<name>A0AAV2YXN2_9STRA</name>
<reference evidence="1" key="1">
    <citation type="submission" date="2022-11" db="EMBL/GenBank/DDBJ databases">
        <authorList>
            <person name="Morgan W.R."/>
            <person name="Tartar A."/>
        </authorList>
    </citation>
    <scope>NUCLEOTIDE SEQUENCE</scope>
    <source>
        <strain evidence="1">ARSEF 373</strain>
    </source>
</reference>
<dbReference type="EMBL" id="DAKRPA010000097">
    <property type="protein sequence ID" value="DAZ98770.1"/>
    <property type="molecule type" value="Genomic_DNA"/>
</dbReference>
<organism evidence="1 2">
    <name type="scientific">Lagenidium giganteum</name>
    <dbReference type="NCBI Taxonomy" id="4803"/>
    <lineage>
        <taxon>Eukaryota</taxon>
        <taxon>Sar</taxon>
        <taxon>Stramenopiles</taxon>
        <taxon>Oomycota</taxon>
        <taxon>Peronosporomycetes</taxon>
        <taxon>Pythiales</taxon>
        <taxon>Pythiaceae</taxon>
    </lineage>
</organism>
<keyword evidence="2" id="KW-1185">Reference proteome</keyword>
<protein>
    <recommendedName>
        <fullName evidence="3">Helitron helicase-like domain-containing protein</fullName>
    </recommendedName>
</protein>
<accession>A0AAV2YXN2</accession>
<comment type="caution">
    <text evidence="1">The sequence shown here is derived from an EMBL/GenBank/DDBJ whole genome shotgun (WGS) entry which is preliminary data.</text>
</comment>
<evidence type="ECO:0000313" key="2">
    <source>
        <dbReference type="Proteomes" id="UP001146120"/>
    </source>
</evidence>
<proteinExistence type="predicted"/>
<reference evidence="1" key="2">
    <citation type="journal article" date="2023" name="Microbiol Resour">
        <title>Decontamination and Annotation of the Draft Genome Sequence of the Oomycete Lagenidium giganteum ARSEF 373.</title>
        <authorList>
            <person name="Morgan W.R."/>
            <person name="Tartar A."/>
        </authorList>
    </citation>
    <scope>NUCLEOTIDE SEQUENCE</scope>
    <source>
        <strain evidence="1">ARSEF 373</strain>
    </source>
</reference>